<dbReference type="Pfam" id="PF18986">
    <property type="entry name" value="DUF5719"/>
    <property type="match status" value="1"/>
</dbReference>
<dbReference type="InterPro" id="IPR043777">
    <property type="entry name" value="DUF5719"/>
</dbReference>
<accession>A0A6J6AUA3</accession>
<dbReference type="AlphaFoldDB" id="A0A6J6AUA3"/>
<organism evidence="1">
    <name type="scientific">freshwater metagenome</name>
    <dbReference type="NCBI Taxonomy" id="449393"/>
    <lineage>
        <taxon>unclassified sequences</taxon>
        <taxon>metagenomes</taxon>
        <taxon>ecological metagenomes</taxon>
    </lineage>
</organism>
<name>A0A6J6AUA3_9ZZZZ</name>
<gene>
    <name evidence="1" type="ORF">UFOPK1399_00242</name>
</gene>
<sequence>MKNERALILTICIAFVLVASNLLNFTVSTNKFRVSYPSTVCPPNTSGLSTAISLTSSEMQFRKTGTKSMKTTTIKTSRYAVASGSAVLESEKITPVVWQTRKGVWAGSVTCSAPSTSQWFVGATGDITSKGSLNLINSGLGKALVSVSIFTENGPLTPQEFIVKANSQKEIPLVALAPGSKKIAIHITPKSGRVNAFVVDERGKGLKALGGDLVNPTDGPTRLLEIPAIPQQVKKKTATPHTLRLLVPGAINARISAEIRSTDGTFSPLGINGKVIAHQKVVEIPMDITMKSGKFALIIESDQPILGSVFSQTLAQGKSDFVWSTASPKLTDFTLATSGLAPSLVFTGTSVRVTLEISSRKGATKTVNLRGDDIATYKVSTSTRSVRFVKIARGVSGAALISSKSGYGYIPLAPGSVLTKSSIPTSDISVLNP</sequence>
<protein>
    <submittedName>
        <fullName evidence="1">Unannotated protein</fullName>
    </submittedName>
</protein>
<evidence type="ECO:0000313" key="1">
    <source>
        <dbReference type="EMBL" id="CAB4530402.1"/>
    </source>
</evidence>
<reference evidence="1" key="1">
    <citation type="submission" date="2020-05" db="EMBL/GenBank/DDBJ databases">
        <authorList>
            <person name="Chiriac C."/>
            <person name="Salcher M."/>
            <person name="Ghai R."/>
            <person name="Kavagutti S V."/>
        </authorList>
    </citation>
    <scope>NUCLEOTIDE SEQUENCE</scope>
</reference>
<dbReference type="EMBL" id="CAEZSD010000016">
    <property type="protein sequence ID" value="CAB4530402.1"/>
    <property type="molecule type" value="Genomic_DNA"/>
</dbReference>
<proteinExistence type="predicted"/>